<dbReference type="PANTHER" id="PTHR30158:SF10">
    <property type="entry name" value="CATION EFFLUX PUMP"/>
    <property type="match status" value="1"/>
</dbReference>
<dbReference type="PANTHER" id="PTHR30158">
    <property type="entry name" value="ACRA/E-RELATED COMPONENT OF DRUG EFFLUX TRANSPORTER"/>
    <property type="match status" value="1"/>
</dbReference>
<evidence type="ECO:0000256" key="2">
    <source>
        <dbReference type="ARBA" id="ARBA00009477"/>
    </source>
</evidence>
<dbReference type="Gene3D" id="2.40.50.100">
    <property type="match status" value="1"/>
</dbReference>
<evidence type="ECO:0000256" key="3">
    <source>
        <dbReference type="SAM" id="Phobius"/>
    </source>
</evidence>
<feature type="domain" description="Multidrug resistance protein MdtA-like alpha-helical hairpin" evidence="4">
    <location>
        <begin position="125"/>
        <end position="194"/>
    </location>
</feature>
<dbReference type="InterPro" id="IPR058625">
    <property type="entry name" value="MdtA-like_BSH"/>
</dbReference>
<dbReference type="EMBL" id="JACBFH010000001">
    <property type="protein sequence ID" value="NYY93998.1"/>
    <property type="molecule type" value="Genomic_DNA"/>
</dbReference>
<keyword evidence="3" id="KW-0812">Transmembrane</keyword>
<keyword evidence="3" id="KW-0472">Membrane</keyword>
<dbReference type="Gene3D" id="1.10.287.470">
    <property type="entry name" value="Helix hairpin bin"/>
    <property type="match status" value="1"/>
</dbReference>
<dbReference type="GO" id="GO:0030313">
    <property type="term" value="C:cell envelope"/>
    <property type="evidence" value="ECO:0007669"/>
    <property type="project" value="UniProtKB-SubCell"/>
</dbReference>
<feature type="domain" description="Multidrug resistance protein MdtA-like barrel-sandwich hybrid" evidence="5">
    <location>
        <begin position="84"/>
        <end position="225"/>
    </location>
</feature>
<evidence type="ECO:0000259" key="7">
    <source>
        <dbReference type="Pfam" id="PF25967"/>
    </source>
</evidence>
<dbReference type="Gene3D" id="2.40.420.20">
    <property type="match status" value="1"/>
</dbReference>
<dbReference type="Pfam" id="PF25967">
    <property type="entry name" value="RND-MFP_C"/>
    <property type="match status" value="1"/>
</dbReference>
<dbReference type="Pfam" id="PF25944">
    <property type="entry name" value="Beta-barrel_RND"/>
    <property type="match status" value="1"/>
</dbReference>
<dbReference type="InterPro" id="IPR058626">
    <property type="entry name" value="MdtA-like_b-barrel"/>
</dbReference>
<protein>
    <submittedName>
        <fullName evidence="8">Efflux RND transporter periplasmic adaptor subunit</fullName>
    </submittedName>
</protein>
<dbReference type="FunFam" id="2.40.420.20:FF:000001">
    <property type="entry name" value="Efflux RND transporter periplasmic adaptor subunit"/>
    <property type="match status" value="1"/>
</dbReference>
<evidence type="ECO:0000256" key="1">
    <source>
        <dbReference type="ARBA" id="ARBA00004196"/>
    </source>
</evidence>
<dbReference type="InterPro" id="IPR058627">
    <property type="entry name" value="MdtA-like_C"/>
</dbReference>
<dbReference type="Pfam" id="PF25876">
    <property type="entry name" value="HH_MFP_RND"/>
    <property type="match status" value="1"/>
</dbReference>
<accession>A0A7Z0QGF9</accession>
<feature type="domain" description="Multidrug resistance protein MdtA-like beta-barrel" evidence="6">
    <location>
        <begin position="241"/>
        <end position="317"/>
    </location>
</feature>
<dbReference type="InterPro" id="IPR058624">
    <property type="entry name" value="MdtA-like_HH"/>
</dbReference>
<dbReference type="SUPFAM" id="SSF111369">
    <property type="entry name" value="HlyD-like secretion proteins"/>
    <property type="match status" value="1"/>
</dbReference>
<name>A0A7Z0QGF9_9BRAD</name>
<evidence type="ECO:0000259" key="4">
    <source>
        <dbReference type="Pfam" id="PF25876"/>
    </source>
</evidence>
<dbReference type="GO" id="GO:0005886">
    <property type="term" value="C:plasma membrane"/>
    <property type="evidence" value="ECO:0007669"/>
    <property type="project" value="TreeGrafter"/>
</dbReference>
<keyword evidence="3" id="KW-1133">Transmembrane helix</keyword>
<feature type="domain" description="Multidrug resistance protein MdtA-like C-terminal permuted SH3" evidence="7">
    <location>
        <begin position="330"/>
        <end position="385"/>
    </location>
</feature>
<proteinExistence type="inferred from homology"/>
<dbReference type="AlphaFoldDB" id="A0A7Z0QGF9"/>
<reference evidence="8" key="1">
    <citation type="submission" date="2020-06" db="EMBL/GenBank/DDBJ databases">
        <title>Whole Genome Sequence of Bradyrhizobium sp. Strain 323S2.</title>
        <authorList>
            <person name="Bromfield E.S.P."/>
        </authorList>
    </citation>
    <scope>NUCLEOTIDE SEQUENCE [LARGE SCALE GENOMIC DNA]</scope>
    <source>
        <strain evidence="8">323S2</strain>
    </source>
</reference>
<dbReference type="GO" id="GO:0046677">
    <property type="term" value="P:response to antibiotic"/>
    <property type="evidence" value="ECO:0007669"/>
    <property type="project" value="TreeGrafter"/>
</dbReference>
<dbReference type="InterPro" id="IPR006143">
    <property type="entry name" value="RND_pump_MFP"/>
</dbReference>
<comment type="subcellular location">
    <subcellularLocation>
        <location evidence="1">Cell envelope</location>
    </subcellularLocation>
</comment>
<gene>
    <name evidence="8" type="ORF">G6321_38100</name>
</gene>
<comment type="similarity">
    <text evidence="2">Belongs to the membrane fusion protein (MFP) (TC 8.A.1) family.</text>
</comment>
<evidence type="ECO:0000313" key="8">
    <source>
        <dbReference type="EMBL" id="NYY93998.1"/>
    </source>
</evidence>
<dbReference type="NCBIfam" id="TIGR01730">
    <property type="entry name" value="RND_mfp"/>
    <property type="match status" value="1"/>
</dbReference>
<comment type="caution">
    <text evidence="8">The sequence shown here is derived from an EMBL/GenBank/DDBJ whole genome shotgun (WGS) entry which is preliminary data.</text>
</comment>
<evidence type="ECO:0000259" key="6">
    <source>
        <dbReference type="Pfam" id="PF25944"/>
    </source>
</evidence>
<organism evidence="8">
    <name type="scientific">Bradyrhizobium barranii subsp. barranii</name>
    <dbReference type="NCBI Taxonomy" id="2823807"/>
    <lineage>
        <taxon>Bacteria</taxon>
        <taxon>Pseudomonadati</taxon>
        <taxon>Pseudomonadota</taxon>
        <taxon>Alphaproteobacteria</taxon>
        <taxon>Hyphomicrobiales</taxon>
        <taxon>Nitrobacteraceae</taxon>
        <taxon>Bradyrhizobium</taxon>
        <taxon>Bradyrhizobium barranii</taxon>
    </lineage>
</organism>
<dbReference type="GO" id="GO:0022857">
    <property type="term" value="F:transmembrane transporter activity"/>
    <property type="evidence" value="ECO:0007669"/>
    <property type="project" value="InterPro"/>
</dbReference>
<dbReference type="Pfam" id="PF25917">
    <property type="entry name" value="BSH_RND"/>
    <property type="match status" value="1"/>
</dbReference>
<feature type="transmembrane region" description="Helical" evidence="3">
    <location>
        <begin position="20"/>
        <end position="42"/>
    </location>
</feature>
<dbReference type="FunFam" id="1.10.287.470:FF:000054">
    <property type="entry name" value="RND efflux system membrane fusion protein CmeA"/>
    <property type="match status" value="1"/>
</dbReference>
<dbReference type="Gene3D" id="2.40.30.170">
    <property type="match status" value="1"/>
</dbReference>
<sequence length="418" mass="44378">MERANASLAKLPPTGRFRRLLGGVAIVGALAVAGSIATGHYLRAAQATATAASAEQAVPVTVALIEPRQTVLWDDFSGRLEAINRVELRPRVAGAILATNFTEGALVKAGDVLFKIDPAPYAAEVDKANAQLEAAKARVVFTQSELERGAQLVGNAVVTRRDYDQRDNANREAIANVKAAEATLQTAKLNLDYTEVRAPVDGRVGKFEITVGNLVAAGTASPVLTSLVSVNPIYASFDADEEVVLRALNSIADASGKRGNLDQIPVEMTTSGGLSARGHIQLIDNQVNGQSGTIRVRAVFRNEDGRLIPGQFARVRMGQPKQQTLVMIDERAIGTDQDKKFVMGVGDDSRAVYRPITLGGSVDGLRIVTAGLKPGDRIIVNGLQRVRPGALLKTEVAAMGARGPQQASNHSNQDVVQR</sequence>
<evidence type="ECO:0000259" key="5">
    <source>
        <dbReference type="Pfam" id="PF25917"/>
    </source>
</evidence>